<protein>
    <submittedName>
        <fullName evidence="8">Transcription factor</fullName>
    </submittedName>
</protein>
<evidence type="ECO:0000256" key="3">
    <source>
        <dbReference type="ARBA" id="ARBA00023125"/>
    </source>
</evidence>
<gene>
    <name evidence="8" type="ORF">LEL_09363</name>
</gene>
<proteinExistence type="predicted"/>
<dbReference type="PANTHER" id="PTHR47171">
    <property type="entry name" value="FARA-RELATED"/>
    <property type="match status" value="1"/>
</dbReference>
<keyword evidence="4" id="KW-0804">Transcription</keyword>
<dbReference type="EMBL" id="AZHF01000009">
    <property type="protein sequence ID" value="OAA70772.1"/>
    <property type="molecule type" value="Genomic_DNA"/>
</dbReference>
<dbReference type="STRING" id="1081108.A0A162JLN9"/>
<dbReference type="AlphaFoldDB" id="A0A162JLN9"/>
<comment type="caution">
    <text evidence="8">The sequence shown here is derived from an EMBL/GenBank/DDBJ whole genome shotgun (WGS) entry which is preliminary data.</text>
</comment>
<dbReference type="InterPro" id="IPR052073">
    <property type="entry name" value="Amide_Lactam_Regulators"/>
</dbReference>
<feature type="domain" description="Xylanolytic transcriptional activator regulatory" evidence="7">
    <location>
        <begin position="209"/>
        <end position="373"/>
    </location>
</feature>
<dbReference type="CDD" id="cd12148">
    <property type="entry name" value="fungal_TF_MHR"/>
    <property type="match status" value="1"/>
</dbReference>
<evidence type="ECO:0000313" key="8">
    <source>
        <dbReference type="EMBL" id="OAA70772.1"/>
    </source>
</evidence>
<dbReference type="GO" id="GO:0006351">
    <property type="term" value="P:DNA-templated transcription"/>
    <property type="evidence" value="ECO:0007669"/>
    <property type="project" value="InterPro"/>
</dbReference>
<keyword evidence="5" id="KW-0539">Nucleus</keyword>
<evidence type="ECO:0000256" key="1">
    <source>
        <dbReference type="ARBA" id="ARBA00022833"/>
    </source>
</evidence>
<feature type="compositionally biased region" description="Polar residues" evidence="6">
    <location>
        <begin position="111"/>
        <end position="124"/>
    </location>
</feature>
<dbReference type="OrthoDB" id="10031947at2759"/>
<keyword evidence="3" id="KW-0238">DNA-binding</keyword>
<feature type="region of interest" description="Disordered" evidence="6">
    <location>
        <begin position="1"/>
        <end position="127"/>
    </location>
</feature>
<organism evidence="8 9">
    <name type="scientific">Akanthomyces lecanii RCEF 1005</name>
    <dbReference type="NCBI Taxonomy" id="1081108"/>
    <lineage>
        <taxon>Eukaryota</taxon>
        <taxon>Fungi</taxon>
        <taxon>Dikarya</taxon>
        <taxon>Ascomycota</taxon>
        <taxon>Pezizomycotina</taxon>
        <taxon>Sordariomycetes</taxon>
        <taxon>Hypocreomycetidae</taxon>
        <taxon>Hypocreales</taxon>
        <taxon>Cordycipitaceae</taxon>
        <taxon>Akanthomyces</taxon>
        <taxon>Cordyceps confragosa</taxon>
    </lineage>
</organism>
<dbReference type="InterPro" id="IPR007219">
    <property type="entry name" value="XnlR_reg_dom"/>
</dbReference>
<reference evidence="8 9" key="1">
    <citation type="journal article" date="2016" name="Genome Biol. Evol.">
        <title>Divergent and convergent evolution of fungal pathogenicity.</title>
        <authorList>
            <person name="Shang Y."/>
            <person name="Xiao G."/>
            <person name="Zheng P."/>
            <person name="Cen K."/>
            <person name="Zhan S."/>
            <person name="Wang C."/>
        </authorList>
    </citation>
    <scope>NUCLEOTIDE SEQUENCE [LARGE SCALE GENOMIC DNA]</scope>
    <source>
        <strain evidence="8 9">RCEF 1005</strain>
    </source>
</reference>
<evidence type="ECO:0000256" key="5">
    <source>
        <dbReference type="ARBA" id="ARBA00023242"/>
    </source>
</evidence>
<evidence type="ECO:0000256" key="4">
    <source>
        <dbReference type="ARBA" id="ARBA00023163"/>
    </source>
</evidence>
<dbReference type="Proteomes" id="UP000076881">
    <property type="component" value="Unassembled WGS sequence"/>
</dbReference>
<dbReference type="GO" id="GO:0003677">
    <property type="term" value="F:DNA binding"/>
    <property type="evidence" value="ECO:0007669"/>
    <property type="project" value="UniProtKB-KW"/>
</dbReference>
<keyword evidence="9" id="KW-1185">Reference proteome</keyword>
<dbReference type="GO" id="GO:0008270">
    <property type="term" value="F:zinc ion binding"/>
    <property type="evidence" value="ECO:0007669"/>
    <property type="project" value="InterPro"/>
</dbReference>
<name>A0A162JLN9_CORDF</name>
<accession>A0A162JLN9</accession>
<dbReference type="PANTHER" id="PTHR47171:SF6">
    <property type="entry name" value="SPECIFIC TRANSCRIPTION FACTOR, PUTATIVE (AFU_ORTHOLOGUE AFUA_2G06130)-RELATED"/>
    <property type="match status" value="1"/>
</dbReference>
<evidence type="ECO:0000256" key="6">
    <source>
        <dbReference type="SAM" id="MobiDB-lite"/>
    </source>
</evidence>
<keyword evidence="2" id="KW-0805">Transcription regulation</keyword>
<evidence type="ECO:0000256" key="2">
    <source>
        <dbReference type="ARBA" id="ARBA00023015"/>
    </source>
</evidence>
<feature type="compositionally biased region" description="Polar residues" evidence="6">
    <location>
        <begin position="61"/>
        <end position="81"/>
    </location>
</feature>
<sequence>MSTPASNKKVKFIASDPSRGGLPVKRKQVQHACESCRRKKRRCIHADDAVDEPSPEESRGPDSSPSHASPVNQGRSVTPVSRASLPPPLNGIPGRQPQEQPYLPPIHRMNGNFQRQPQDGSFKTRSSRFVGDLNPEGMFIEATASVSARESSQKGDVGIWLPAGNGQSSQFITSRPPPIMDRFLLPFVKEHCLSCLPTEEDYAKLKATFIQKIHPIFPVLSLSSLKEPPNSPTNVIQRQLVCLAAGSDPDMTQYLRLQNKGGVLLSPQDYSQALSSSVRAILETSLITDRVAHIQALAMLSFYVQPTCAEEADLPAQLGGRAIHHIQTLGLHLLRYDAPNCDDLNNLFCAVWALDRINAAMYGRPCLLHERDIGADLDACIRKRPPCFRLLLFVIQWLDQVVELYRPGPSEEASGVDKVAYIDLPVLEAMIVNADALKVSSSLIATIETFYHAVIILSCRLPRPGTAPAASTLPPPSANARRSLAAERIACAVPRDCLSPAPFVPYAVMLALSVEYRKMRHSRLPMFRARAMSSFKRNCELLRRYSNHFWNASVVAGLGERVLKEMERAATTLNKDNTPPVTIAESNQIGSAQNMPTAGITELPLHDPDGINAAIDSAIGMDNTVNFSLVDPVSGQDVFGHIDPSFNLDAVEDALEANLDIGLPFTWGDWGHYAT</sequence>
<keyword evidence="1" id="KW-0862">Zinc</keyword>
<evidence type="ECO:0000259" key="7">
    <source>
        <dbReference type="Pfam" id="PF04082"/>
    </source>
</evidence>
<dbReference type="Pfam" id="PF04082">
    <property type="entry name" value="Fungal_trans"/>
    <property type="match status" value="1"/>
</dbReference>
<evidence type="ECO:0000313" key="9">
    <source>
        <dbReference type="Proteomes" id="UP000076881"/>
    </source>
</evidence>